<dbReference type="Pfam" id="PF01753">
    <property type="entry name" value="zf-MYND"/>
    <property type="match status" value="1"/>
</dbReference>
<protein>
    <recommendedName>
        <fullName evidence="5">MYND-type domain-containing protein</fullName>
    </recommendedName>
</protein>
<gene>
    <name evidence="6" type="ORF">HHI36_014316</name>
</gene>
<evidence type="ECO:0000256" key="1">
    <source>
        <dbReference type="ARBA" id="ARBA00022723"/>
    </source>
</evidence>
<evidence type="ECO:0000313" key="7">
    <source>
        <dbReference type="Proteomes" id="UP001516400"/>
    </source>
</evidence>
<keyword evidence="7" id="KW-1185">Reference proteome</keyword>
<dbReference type="PROSITE" id="PS50865">
    <property type="entry name" value="ZF_MYND_2"/>
    <property type="match status" value="1"/>
</dbReference>
<dbReference type="EMBL" id="JABFTP020000062">
    <property type="protein sequence ID" value="KAL3272855.1"/>
    <property type="molecule type" value="Genomic_DNA"/>
</dbReference>
<organism evidence="6 7">
    <name type="scientific">Cryptolaemus montrouzieri</name>
    <dbReference type="NCBI Taxonomy" id="559131"/>
    <lineage>
        <taxon>Eukaryota</taxon>
        <taxon>Metazoa</taxon>
        <taxon>Ecdysozoa</taxon>
        <taxon>Arthropoda</taxon>
        <taxon>Hexapoda</taxon>
        <taxon>Insecta</taxon>
        <taxon>Pterygota</taxon>
        <taxon>Neoptera</taxon>
        <taxon>Endopterygota</taxon>
        <taxon>Coleoptera</taxon>
        <taxon>Polyphaga</taxon>
        <taxon>Cucujiformia</taxon>
        <taxon>Coccinelloidea</taxon>
        <taxon>Coccinellidae</taxon>
        <taxon>Scymninae</taxon>
        <taxon>Scymnini</taxon>
        <taxon>Cryptolaemus</taxon>
    </lineage>
</organism>
<dbReference type="InterPro" id="IPR053010">
    <property type="entry name" value="SET_SmydA-8"/>
</dbReference>
<dbReference type="Proteomes" id="UP001516400">
    <property type="component" value="Unassembled WGS sequence"/>
</dbReference>
<keyword evidence="2 4" id="KW-0863">Zinc-finger</keyword>
<dbReference type="PANTHER" id="PTHR46455:SF5">
    <property type="entry name" value="SET AND MYND DOMAIN CONTAINING, ARTHROPOD-SPECIFIC, MEMBER 4, ISOFORM A"/>
    <property type="match status" value="1"/>
</dbReference>
<dbReference type="PANTHER" id="PTHR46455">
    <property type="entry name" value="SET AND MYND DOMAIN CONTAINING, ARTHROPOD-SPECIFIC, MEMBER 4, ISOFORM A"/>
    <property type="match status" value="1"/>
</dbReference>
<keyword evidence="1" id="KW-0479">Metal-binding</keyword>
<evidence type="ECO:0000313" key="6">
    <source>
        <dbReference type="EMBL" id="KAL3272855.1"/>
    </source>
</evidence>
<dbReference type="Gene3D" id="1.10.220.160">
    <property type="match status" value="1"/>
</dbReference>
<feature type="domain" description="MYND-type" evidence="5">
    <location>
        <begin position="5"/>
        <end position="41"/>
    </location>
</feature>
<sequence length="389" mass="44514">MSQSCAVCKKIAVQSCSACNTTYYCSKEHQKSHWKVHKNACAPFKTTSDEFGKTLIAIRNIEPKEKIVIKLPLIIGPVSEKEIICISCYKKIDQKSNSICPKCGLKLCGKLCENREEHIELCKIFETQNINAEKCTNLFKFLIPLKILILKTTNFKKFDIIMSNYLYEEPRECFKNVLDELLTLCGKLGISTTNEELSKIYVMSKRNFLEINHTKSSLIKGLYPVIPLLKQNCVPNTKRIFSEDANKLTVLSTILIKKGETLTSNFAEPLWGTLDRQSYLRTTKFINCSCVRCKDPTELNIYTSSIYCQKCKDKLLEDKSPKIVSTNPLDLEASWKCEKCDNEILAKQIAFGNKSLAREINNINMEQPKCLEHFYLNMGKFFIQLILSV</sequence>
<name>A0ABD2N357_9CUCU</name>
<dbReference type="AlphaFoldDB" id="A0ABD2N357"/>
<dbReference type="InterPro" id="IPR002893">
    <property type="entry name" value="Znf_MYND"/>
</dbReference>
<dbReference type="GO" id="GO:0008270">
    <property type="term" value="F:zinc ion binding"/>
    <property type="evidence" value="ECO:0007669"/>
    <property type="project" value="UniProtKB-KW"/>
</dbReference>
<dbReference type="Gene3D" id="2.170.270.10">
    <property type="entry name" value="SET domain"/>
    <property type="match status" value="1"/>
</dbReference>
<accession>A0ABD2N357</accession>
<dbReference type="InterPro" id="IPR046341">
    <property type="entry name" value="SET_dom_sf"/>
</dbReference>
<keyword evidence="3" id="KW-0862">Zinc</keyword>
<proteinExistence type="predicted"/>
<evidence type="ECO:0000256" key="3">
    <source>
        <dbReference type="ARBA" id="ARBA00022833"/>
    </source>
</evidence>
<evidence type="ECO:0000256" key="4">
    <source>
        <dbReference type="PROSITE-ProRule" id="PRU00134"/>
    </source>
</evidence>
<comment type="caution">
    <text evidence="6">The sequence shown here is derived from an EMBL/GenBank/DDBJ whole genome shotgun (WGS) entry which is preliminary data.</text>
</comment>
<reference evidence="6 7" key="1">
    <citation type="journal article" date="2021" name="BMC Biol.">
        <title>Horizontally acquired antibacterial genes associated with adaptive radiation of ladybird beetles.</title>
        <authorList>
            <person name="Li H.S."/>
            <person name="Tang X.F."/>
            <person name="Huang Y.H."/>
            <person name="Xu Z.Y."/>
            <person name="Chen M.L."/>
            <person name="Du X.Y."/>
            <person name="Qiu B.Y."/>
            <person name="Chen P.T."/>
            <person name="Zhang W."/>
            <person name="Slipinski A."/>
            <person name="Escalona H.E."/>
            <person name="Waterhouse R.M."/>
            <person name="Zwick A."/>
            <person name="Pang H."/>
        </authorList>
    </citation>
    <scope>NUCLEOTIDE SEQUENCE [LARGE SCALE GENOMIC DNA]</scope>
    <source>
        <strain evidence="6">SYSU2018</strain>
    </source>
</reference>
<dbReference type="PROSITE" id="PS01360">
    <property type="entry name" value="ZF_MYND_1"/>
    <property type="match status" value="1"/>
</dbReference>
<evidence type="ECO:0000256" key="2">
    <source>
        <dbReference type="ARBA" id="ARBA00022771"/>
    </source>
</evidence>
<evidence type="ECO:0000259" key="5">
    <source>
        <dbReference type="PROSITE" id="PS50865"/>
    </source>
</evidence>
<dbReference type="Gene3D" id="6.10.140.2220">
    <property type="match status" value="2"/>
</dbReference>
<dbReference type="SUPFAM" id="SSF82199">
    <property type="entry name" value="SET domain"/>
    <property type="match status" value="1"/>
</dbReference>
<dbReference type="SUPFAM" id="SSF144232">
    <property type="entry name" value="HIT/MYND zinc finger-like"/>
    <property type="match status" value="1"/>
</dbReference>